<evidence type="ECO:0000256" key="9">
    <source>
        <dbReference type="ARBA" id="ARBA00023305"/>
    </source>
</evidence>
<keyword evidence="6 11" id="KW-0472">Membrane</keyword>
<evidence type="ECO:0000256" key="7">
    <source>
        <dbReference type="ARBA" id="ARBA00023170"/>
    </source>
</evidence>
<feature type="transmembrane region" description="Helical" evidence="11">
    <location>
        <begin position="147"/>
        <end position="168"/>
    </location>
</feature>
<keyword evidence="4 11" id="KW-1133">Transmembrane helix</keyword>
<keyword evidence="3 10" id="KW-0812">Transmembrane</keyword>
<comment type="caution">
    <text evidence="13">The sequence shown here is derived from an EMBL/GenBank/DDBJ whole genome shotgun (WGS) entry which is preliminary data.</text>
</comment>
<evidence type="ECO:0000259" key="12">
    <source>
        <dbReference type="PROSITE" id="PS50262"/>
    </source>
</evidence>
<dbReference type="SUPFAM" id="SSF81321">
    <property type="entry name" value="Family A G protein-coupled receptor-like"/>
    <property type="match status" value="2"/>
</dbReference>
<dbReference type="GO" id="GO:0007601">
    <property type="term" value="P:visual perception"/>
    <property type="evidence" value="ECO:0007669"/>
    <property type="project" value="UniProtKB-KW"/>
</dbReference>
<feature type="transmembrane region" description="Helical" evidence="11">
    <location>
        <begin position="189"/>
        <end position="210"/>
    </location>
</feature>
<feature type="transmembrane region" description="Helical" evidence="11">
    <location>
        <begin position="70"/>
        <end position="97"/>
    </location>
</feature>
<proteinExistence type="inferred from homology"/>
<evidence type="ECO:0000256" key="1">
    <source>
        <dbReference type="ARBA" id="ARBA00004141"/>
    </source>
</evidence>
<keyword evidence="8 10" id="KW-0807">Transducer</keyword>
<dbReference type="AlphaFoldDB" id="A0AAE1L1S7"/>
<keyword evidence="9" id="KW-0844">Vision</keyword>
<dbReference type="Pfam" id="PF00001">
    <property type="entry name" value="7tm_1"/>
    <property type="match status" value="1"/>
</dbReference>
<dbReference type="GO" id="GO:0016020">
    <property type="term" value="C:membrane"/>
    <property type="evidence" value="ECO:0007669"/>
    <property type="project" value="UniProtKB-SubCell"/>
</dbReference>
<evidence type="ECO:0000256" key="5">
    <source>
        <dbReference type="ARBA" id="ARBA00023040"/>
    </source>
</evidence>
<dbReference type="InterPro" id="IPR050125">
    <property type="entry name" value="GPCR_opsins"/>
</dbReference>
<dbReference type="PROSITE" id="PS50262">
    <property type="entry name" value="G_PROTEIN_RECEP_F1_2"/>
    <property type="match status" value="1"/>
</dbReference>
<keyword evidence="14" id="KW-1185">Reference proteome</keyword>
<dbReference type="PANTHER" id="PTHR24240">
    <property type="entry name" value="OPSIN"/>
    <property type="match status" value="1"/>
</dbReference>
<dbReference type="Proteomes" id="UP001286313">
    <property type="component" value="Unassembled WGS sequence"/>
</dbReference>
<keyword evidence="7 10" id="KW-0675">Receptor</keyword>
<dbReference type="GO" id="GO:0004930">
    <property type="term" value="F:G protein-coupled receptor activity"/>
    <property type="evidence" value="ECO:0007669"/>
    <property type="project" value="UniProtKB-KW"/>
</dbReference>
<dbReference type="Gene3D" id="1.20.1070.10">
    <property type="entry name" value="Rhodopsin 7-helix transmembrane proteins"/>
    <property type="match status" value="2"/>
</dbReference>
<evidence type="ECO:0000256" key="11">
    <source>
        <dbReference type="SAM" id="Phobius"/>
    </source>
</evidence>
<reference evidence="13" key="1">
    <citation type="submission" date="2023-10" db="EMBL/GenBank/DDBJ databases">
        <title>Genome assemblies of two species of porcelain crab, Petrolisthes cinctipes and Petrolisthes manimaculis (Anomura: Porcellanidae).</title>
        <authorList>
            <person name="Angst P."/>
        </authorList>
    </citation>
    <scope>NUCLEOTIDE SEQUENCE</scope>
    <source>
        <strain evidence="13">PB745_01</strain>
        <tissue evidence="13">Gill</tissue>
    </source>
</reference>
<keyword evidence="9" id="KW-0716">Sensory transduction</keyword>
<evidence type="ECO:0000256" key="10">
    <source>
        <dbReference type="RuleBase" id="RU000688"/>
    </source>
</evidence>
<dbReference type="EMBL" id="JAWQEG010000215">
    <property type="protein sequence ID" value="KAK3893376.1"/>
    <property type="molecule type" value="Genomic_DNA"/>
</dbReference>
<dbReference type="PRINTS" id="PR00237">
    <property type="entry name" value="GPCRRHODOPSN"/>
</dbReference>
<evidence type="ECO:0000313" key="13">
    <source>
        <dbReference type="EMBL" id="KAK3893376.1"/>
    </source>
</evidence>
<evidence type="ECO:0000256" key="3">
    <source>
        <dbReference type="ARBA" id="ARBA00022692"/>
    </source>
</evidence>
<dbReference type="InterPro" id="IPR000276">
    <property type="entry name" value="GPCR_Rhodpsn"/>
</dbReference>
<accession>A0AAE1L1S7</accession>
<comment type="subcellular location">
    <subcellularLocation>
        <location evidence="1">Membrane</location>
        <topology evidence="1">Multi-pass membrane protein</topology>
    </subcellularLocation>
</comment>
<evidence type="ECO:0000256" key="8">
    <source>
        <dbReference type="ARBA" id="ARBA00023224"/>
    </source>
</evidence>
<feature type="transmembrane region" description="Helical" evidence="11">
    <location>
        <begin position="109"/>
        <end position="127"/>
    </location>
</feature>
<comment type="similarity">
    <text evidence="2 10">Belongs to the G-protein coupled receptor 1 family.</text>
</comment>
<evidence type="ECO:0000313" key="14">
    <source>
        <dbReference type="Proteomes" id="UP001286313"/>
    </source>
</evidence>
<dbReference type="PROSITE" id="PS00237">
    <property type="entry name" value="G_PROTEIN_RECEP_F1_1"/>
    <property type="match status" value="1"/>
</dbReference>
<dbReference type="InterPro" id="IPR017452">
    <property type="entry name" value="GPCR_Rhodpsn_7TM"/>
</dbReference>
<evidence type="ECO:0000256" key="6">
    <source>
        <dbReference type="ARBA" id="ARBA00023136"/>
    </source>
</evidence>
<keyword evidence="5 10" id="KW-0297">G-protein coupled receptor</keyword>
<name>A0AAE1L1S7_PETCI</name>
<evidence type="ECO:0000256" key="2">
    <source>
        <dbReference type="ARBA" id="ARBA00010663"/>
    </source>
</evidence>
<protein>
    <recommendedName>
        <fullName evidence="12">G-protein coupled receptors family 1 profile domain-containing protein</fullName>
    </recommendedName>
</protein>
<evidence type="ECO:0000256" key="4">
    <source>
        <dbReference type="ARBA" id="ARBA00022989"/>
    </source>
</evidence>
<organism evidence="13 14">
    <name type="scientific">Petrolisthes cinctipes</name>
    <name type="common">Flat porcelain crab</name>
    <dbReference type="NCBI Taxonomy" id="88211"/>
    <lineage>
        <taxon>Eukaryota</taxon>
        <taxon>Metazoa</taxon>
        <taxon>Ecdysozoa</taxon>
        <taxon>Arthropoda</taxon>
        <taxon>Crustacea</taxon>
        <taxon>Multicrustacea</taxon>
        <taxon>Malacostraca</taxon>
        <taxon>Eumalacostraca</taxon>
        <taxon>Eucarida</taxon>
        <taxon>Decapoda</taxon>
        <taxon>Pleocyemata</taxon>
        <taxon>Anomura</taxon>
        <taxon>Galatheoidea</taxon>
        <taxon>Porcellanidae</taxon>
        <taxon>Petrolisthes</taxon>
    </lineage>
</organism>
<gene>
    <name evidence="13" type="ORF">Pcinc_002809</name>
</gene>
<sequence length="473" mass="52992">MTVMLPQTGRPNNTITYRRRSWLLSLSGKYGGLETIAWEMANMTLFDLVEPEVTHKVPKHWHSFPPPHPLWHPVLGTLYAIIGLFALFGNGVVLWVFCCTRSLRSGTNLLVINLAFSDLCMVISQFPFLVCNCFSQAWVMGPFVCELYGFCGALFGTMSIINLAVIAYDRYRAILSPFGGTQLSMRRAGLWLLLIWVYSGGWCALPFFGWNQYVLEGLLTSTPLLHSPSFSSPSLSLLLHLSFPLPPPPPLLPSPFSPTSSFLHIYPCISITTFIIPITPPSPPPSLLRQLHLRLPEHGHLEQIVRGGVVPGFLRRAPGGRLLRLLRYRLVSLTSRQEPQVTREGPRRVVSLMGVFSFYSLLTPLTATLSALFAKVSTVYNPFIYAVSHHRYRQELGRRLPWLCCVLPMETFLTSLTSRPSSVRSDHSTIIPFLFRSSSVVSSRNEKAQADLPSPHTLVQSMTPVPFLIDSTK</sequence>
<feature type="domain" description="G-protein coupled receptors family 1 profile" evidence="12">
    <location>
        <begin position="89"/>
        <end position="199"/>
    </location>
</feature>